<accession>A0A2H0KMD1</accession>
<gene>
    <name evidence="1" type="ORF">COV86_03020</name>
</gene>
<proteinExistence type="predicted"/>
<dbReference type="Proteomes" id="UP000229570">
    <property type="component" value="Unassembled WGS sequence"/>
</dbReference>
<evidence type="ECO:0008006" key="3">
    <source>
        <dbReference type="Google" id="ProtNLM"/>
    </source>
</evidence>
<reference evidence="1 2" key="1">
    <citation type="submission" date="2017-09" db="EMBL/GenBank/DDBJ databases">
        <title>Depth-based differentiation of microbial function through sediment-hosted aquifers and enrichment of novel symbionts in the deep terrestrial subsurface.</title>
        <authorList>
            <person name="Probst A.J."/>
            <person name="Ladd B."/>
            <person name="Jarett J.K."/>
            <person name="Geller-Mcgrath D.E."/>
            <person name="Sieber C.M."/>
            <person name="Emerson J.B."/>
            <person name="Anantharaman K."/>
            <person name="Thomas B.C."/>
            <person name="Malmstrom R."/>
            <person name="Stieglmeier M."/>
            <person name="Klingl A."/>
            <person name="Woyke T."/>
            <person name="Ryan C.M."/>
            <person name="Banfield J.F."/>
        </authorList>
    </citation>
    <scope>NUCLEOTIDE SEQUENCE [LARGE SCALE GENOMIC DNA]</scope>
    <source>
        <strain evidence="1">CG11_big_fil_rev_8_21_14_0_20_35_14</strain>
    </source>
</reference>
<name>A0A2H0KMD1_9BACT</name>
<organism evidence="1 2">
    <name type="scientific">Candidatus Roizmanbacteria bacterium CG11_big_fil_rev_8_21_14_0_20_35_14</name>
    <dbReference type="NCBI Taxonomy" id="1974855"/>
    <lineage>
        <taxon>Bacteria</taxon>
        <taxon>Candidatus Roizmaniibacteriota</taxon>
    </lineage>
</organism>
<evidence type="ECO:0000313" key="1">
    <source>
        <dbReference type="EMBL" id="PIQ72430.1"/>
    </source>
</evidence>
<evidence type="ECO:0000313" key="2">
    <source>
        <dbReference type="Proteomes" id="UP000229570"/>
    </source>
</evidence>
<comment type="caution">
    <text evidence="1">The sequence shown here is derived from an EMBL/GenBank/DDBJ whole genome shotgun (WGS) entry which is preliminary data.</text>
</comment>
<protein>
    <recommendedName>
        <fullName evidence="3">Mannosyl-glycoprotein endo-beta-N-acetylglucosamidase-like domain-containing protein</fullName>
    </recommendedName>
</protein>
<dbReference type="AlphaFoldDB" id="A0A2H0KMD1"/>
<sequence>MKKITLILIITGLFLFKGETVMAEKQAANSAELSLSIKIDKEEQDSINLKKKELAIKSVLSRYNSPMVENEKSFIEACTTYDLDCYLLPSIAGLESTFGRFIWPNSYNPFGWGRGYLMFESWSESIDAVAKGLRDNYVSKGAENVYKIGSIYSESPTWAVRVSWFMAEFEKEEEKLSLFSSNFPVKL</sequence>
<dbReference type="EMBL" id="PCVL01000041">
    <property type="protein sequence ID" value="PIQ72430.1"/>
    <property type="molecule type" value="Genomic_DNA"/>
</dbReference>